<dbReference type="AlphaFoldDB" id="A0A0P9EVK8"/>
<dbReference type="RefSeq" id="WP_054969922.1">
    <property type="nucleotide sequence ID" value="NZ_LJCO01000061.1"/>
</dbReference>
<dbReference type="Proteomes" id="UP000050482">
    <property type="component" value="Unassembled WGS sequence"/>
</dbReference>
<dbReference type="PATRIC" id="fig|471514.4.peg.4039"/>
<keyword evidence="3" id="KW-0547">Nucleotide-binding</keyword>
<keyword evidence="4" id="KW-1185">Reference proteome</keyword>
<dbReference type="GO" id="GO:0005829">
    <property type="term" value="C:cytosol"/>
    <property type="evidence" value="ECO:0007669"/>
    <property type="project" value="TreeGrafter"/>
</dbReference>
<evidence type="ECO:0000313" key="3">
    <source>
        <dbReference type="EMBL" id="KPV43025.1"/>
    </source>
</evidence>
<dbReference type="InterPro" id="IPR001650">
    <property type="entry name" value="Helicase_C-like"/>
</dbReference>
<keyword evidence="3" id="KW-0378">Hydrolase</keyword>
<dbReference type="InterPro" id="IPR050742">
    <property type="entry name" value="Helicase_Restrict-Modif_Enz"/>
</dbReference>
<sequence>MSRDIKLITSHLGQELIHWLEQASSVNVIVSFAMKSGILLLLPHLQQALNRGAEVKILVGDYLYVSQAEALEQLTYLDGNIEARLWLSRGISFHPKAYIIEVSSGVGKLVVGSSNLSRSALTSGFEWNLAMNSTFSDETYQLAIEEFSRAFYADNTVPINAETIAEYTQRQQKFVLANPQTARKWTEREEIDLTLPVHTPPLNSTLPEFANESSTSYTYFTPRYAQVDALDALRQTMGEGYDRALVVMATGLGKTYLAAFFAEQFQRVLFVAHREEILRQAMNTFRSVMPDRSVGLYNGSEKTLNAKSTFASIFTLATHRHRSRFRPDEFDLIVIDEFHHAAAPSYQKLLGHFRPRFLLGLTATPDRADQKDIYSLCDGNVAYQIHFIEAIQRGWLSPFQYFGVYDDIDYSRIRWLGTRYDEAELEEMQLHKEHAESIFAAWSRHKQSRTLAFCSSIRQADFLRDFFESQGVSCVSLHSETVAISRVEAVEQLAAGTIDAIFTVDLFNEGVDIPSVDTLLFVRPTESLTVFTQQIGRGLRLYAEKMHCTIIDLIGNYRHADNKLKVFDSSVEAASLSEQRWTMPIVPDSCSINLDVRVIDLLKELNRKRSPRRENLLNAYKNLKRDLGRRPTYLEFHLNSGIDSKVVKQEFKSYVGFLEWAGDLTDEETDVFQKYIGWIEEVERTDMTKSYKMVLLQAMLNRGPLVWTQPITPEQVAPFFHRYLMEKDYRRRIDFSDESSQALWEYKEKAVASLIRRNPMTRWSGSGNWTALKQGHFRILIEGSAEELRYLHQWTQEACEYRLHWHFFNKKRGG</sequence>
<evidence type="ECO:0000313" key="4">
    <source>
        <dbReference type="Proteomes" id="UP000050482"/>
    </source>
</evidence>
<dbReference type="Gene3D" id="3.30.870.10">
    <property type="entry name" value="Endonuclease Chain A"/>
    <property type="match status" value="1"/>
</dbReference>
<protein>
    <submittedName>
        <fullName evidence="3">DNA helicase</fullName>
    </submittedName>
</protein>
<reference evidence="3 4" key="1">
    <citation type="submission" date="2015-09" db="EMBL/GenBank/DDBJ databases">
        <title>Draft genome sequence of Alicyclobacillus ferrooxydans DSM 22381.</title>
        <authorList>
            <person name="Hemp J."/>
        </authorList>
    </citation>
    <scope>NUCLEOTIDE SEQUENCE [LARGE SCALE GENOMIC DNA]</scope>
    <source>
        <strain evidence="3 4">TC-34</strain>
    </source>
</reference>
<dbReference type="PANTHER" id="PTHR47396">
    <property type="entry name" value="TYPE I RESTRICTION ENZYME ECOKI R PROTEIN"/>
    <property type="match status" value="1"/>
</dbReference>
<dbReference type="CDD" id="cd18032">
    <property type="entry name" value="DEXHc_RE_I_III_res"/>
    <property type="match status" value="1"/>
</dbReference>
<evidence type="ECO:0000259" key="2">
    <source>
        <dbReference type="PROSITE" id="PS51194"/>
    </source>
</evidence>
<dbReference type="InterPro" id="IPR025202">
    <property type="entry name" value="PLD-like_dom"/>
</dbReference>
<feature type="domain" description="Helicase ATP-binding" evidence="1">
    <location>
        <begin position="235"/>
        <end position="383"/>
    </location>
</feature>
<dbReference type="Pfam" id="PF00271">
    <property type="entry name" value="Helicase_C"/>
    <property type="match status" value="1"/>
</dbReference>
<dbReference type="GO" id="GO:0004386">
    <property type="term" value="F:helicase activity"/>
    <property type="evidence" value="ECO:0007669"/>
    <property type="project" value="UniProtKB-KW"/>
</dbReference>
<dbReference type="SMART" id="SM00487">
    <property type="entry name" value="DEXDc"/>
    <property type="match status" value="1"/>
</dbReference>
<dbReference type="Pfam" id="PF04851">
    <property type="entry name" value="ResIII"/>
    <property type="match status" value="1"/>
</dbReference>
<dbReference type="GO" id="GO:0005524">
    <property type="term" value="F:ATP binding"/>
    <property type="evidence" value="ECO:0007669"/>
    <property type="project" value="InterPro"/>
</dbReference>
<keyword evidence="3" id="KW-0067">ATP-binding</keyword>
<dbReference type="EMBL" id="LJCO01000061">
    <property type="protein sequence ID" value="KPV43025.1"/>
    <property type="molecule type" value="Genomic_DNA"/>
</dbReference>
<dbReference type="GO" id="GO:0016787">
    <property type="term" value="F:hydrolase activity"/>
    <property type="evidence" value="ECO:0007669"/>
    <property type="project" value="InterPro"/>
</dbReference>
<dbReference type="STRING" id="471514.AN477_14655"/>
<proteinExistence type="predicted"/>
<dbReference type="SUPFAM" id="SSF52540">
    <property type="entry name" value="P-loop containing nucleoside triphosphate hydrolases"/>
    <property type="match status" value="1"/>
</dbReference>
<keyword evidence="3" id="KW-0347">Helicase</keyword>
<feature type="domain" description="Helicase C-terminal" evidence="2">
    <location>
        <begin position="426"/>
        <end position="582"/>
    </location>
</feature>
<dbReference type="PROSITE" id="PS51192">
    <property type="entry name" value="HELICASE_ATP_BIND_1"/>
    <property type="match status" value="1"/>
</dbReference>
<gene>
    <name evidence="3" type="ORF">AN477_14655</name>
</gene>
<comment type="caution">
    <text evidence="3">The sequence shown here is derived from an EMBL/GenBank/DDBJ whole genome shotgun (WGS) entry which is preliminary data.</text>
</comment>
<dbReference type="InterPro" id="IPR014001">
    <property type="entry name" value="Helicase_ATP-bd"/>
</dbReference>
<dbReference type="OrthoDB" id="9802848at2"/>
<accession>A0A0P9EVK8</accession>
<organism evidence="3 4">
    <name type="scientific">Alicyclobacillus ferrooxydans</name>
    <dbReference type="NCBI Taxonomy" id="471514"/>
    <lineage>
        <taxon>Bacteria</taxon>
        <taxon>Bacillati</taxon>
        <taxon>Bacillota</taxon>
        <taxon>Bacilli</taxon>
        <taxon>Bacillales</taxon>
        <taxon>Alicyclobacillaceae</taxon>
        <taxon>Alicyclobacillus</taxon>
    </lineage>
</organism>
<dbReference type="SMART" id="SM00490">
    <property type="entry name" value="HELICc"/>
    <property type="match status" value="1"/>
</dbReference>
<dbReference type="Gene3D" id="3.40.50.300">
    <property type="entry name" value="P-loop containing nucleotide triphosphate hydrolases"/>
    <property type="match status" value="2"/>
</dbReference>
<name>A0A0P9EVK8_9BACL</name>
<dbReference type="PANTHER" id="PTHR47396:SF1">
    <property type="entry name" value="ATP-DEPENDENT HELICASE IRC3-RELATED"/>
    <property type="match status" value="1"/>
</dbReference>
<dbReference type="SUPFAM" id="SSF56024">
    <property type="entry name" value="Phospholipase D/nuclease"/>
    <property type="match status" value="1"/>
</dbReference>
<dbReference type="Pfam" id="PF13091">
    <property type="entry name" value="PLDc_2"/>
    <property type="match status" value="1"/>
</dbReference>
<evidence type="ECO:0000259" key="1">
    <source>
        <dbReference type="PROSITE" id="PS51192"/>
    </source>
</evidence>
<dbReference type="InterPro" id="IPR006935">
    <property type="entry name" value="Helicase/UvrB_N"/>
</dbReference>
<dbReference type="InterPro" id="IPR027417">
    <property type="entry name" value="P-loop_NTPase"/>
</dbReference>
<dbReference type="GO" id="GO:0003677">
    <property type="term" value="F:DNA binding"/>
    <property type="evidence" value="ECO:0007669"/>
    <property type="project" value="InterPro"/>
</dbReference>
<dbReference type="PROSITE" id="PS51194">
    <property type="entry name" value="HELICASE_CTER"/>
    <property type="match status" value="1"/>
</dbReference>
<dbReference type="CDD" id="cd18799">
    <property type="entry name" value="SF2_C_EcoAI-like"/>
    <property type="match status" value="1"/>
</dbReference>